<dbReference type="Pfam" id="PF08245">
    <property type="entry name" value="Mur_ligase_M"/>
    <property type="match status" value="1"/>
</dbReference>
<keyword evidence="9 10" id="KW-0961">Cell wall biogenesis/degradation</keyword>
<keyword evidence="6 10" id="KW-0133">Cell shape</keyword>
<evidence type="ECO:0000313" key="15">
    <source>
        <dbReference type="EMBL" id="BAE52648.1"/>
    </source>
</evidence>
<evidence type="ECO:0000256" key="4">
    <source>
        <dbReference type="ARBA" id="ARBA00022741"/>
    </source>
</evidence>
<evidence type="ECO:0000256" key="5">
    <source>
        <dbReference type="ARBA" id="ARBA00022840"/>
    </source>
</evidence>
<keyword evidence="8 10" id="KW-0131">Cell cycle</keyword>
<evidence type="ECO:0000256" key="1">
    <source>
        <dbReference type="ARBA" id="ARBA00022490"/>
    </source>
</evidence>
<gene>
    <name evidence="10" type="primary">murF</name>
    <name evidence="15" type="ordered locus">amb3844</name>
</gene>
<accession>Q2W0H7</accession>
<dbReference type="GO" id="GO:0008360">
    <property type="term" value="P:regulation of cell shape"/>
    <property type="evidence" value="ECO:0007669"/>
    <property type="project" value="UniProtKB-KW"/>
</dbReference>
<feature type="domain" description="Mur ligase C-terminal" evidence="13">
    <location>
        <begin position="327"/>
        <end position="449"/>
    </location>
</feature>
<dbReference type="HOGENOM" id="CLU_031507_4_1_5"/>
<organism evidence="15 16">
    <name type="scientific">Paramagnetospirillum magneticum (strain ATCC 700264 / AMB-1)</name>
    <name type="common">Magnetospirillum magneticum</name>
    <dbReference type="NCBI Taxonomy" id="342108"/>
    <lineage>
        <taxon>Bacteria</taxon>
        <taxon>Pseudomonadati</taxon>
        <taxon>Pseudomonadota</taxon>
        <taxon>Alphaproteobacteria</taxon>
        <taxon>Rhodospirillales</taxon>
        <taxon>Magnetospirillaceae</taxon>
        <taxon>Paramagnetospirillum</taxon>
    </lineage>
</organism>
<dbReference type="Proteomes" id="UP000007058">
    <property type="component" value="Chromosome"/>
</dbReference>
<keyword evidence="3 10" id="KW-0132">Cell division</keyword>
<dbReference type="EMBL" id="AP007255">
    <property type="protein sequence ID" value="BAE52648.1"/>
    <property type="molecule type" value="Genomic_DNA"/>
</dbReference>
<dbReference type="AlphaFoldDB" id="Q2W0H7"/>
<sequence>MIRPLWTSAEVAAAVAGTPSGAAWEAQGVSIDSRSIEPGDLFIALEGPNHDGHDHVASALANGAAAALVHKLPRGTAEDAPLVLVKDTMTALQDLGIASRARSTARIVAVTGSVGKTGTKEMLALALSDQGATHYSVGSFNNHWGVPLSLARMPTAVQYAIFEIGMNHPGEITPLVRMVRPHVAVITTVEMVHMEFFASTAEIAAAKAEIFDGVETGGTAVLPRDNAHFAYLNDAARTAGLKDIRSFGNHIEATARLLDCAVDPQSTAVFALVADQPLSYRVGVAGRQWAMNSLAVLLAVEALGADVNLAAMALAAMAAPKGRGQRRRIEIEGGSFELIDESYNASPVSMKAAIAMLASVRPAKGGRRIAVLGDMLELGPQGPSLHASVAETVESWNIDLVFTAGTLTAHLHDALAAPRRGGHAADSDAVAALVKAGVRPGDVVMVKGSAGSRMGRVVNALAEGGRSNAV</sequence>
<dbReference type="InterPro" id="IPR036615">
    <property type="entry name" value="Mur_ligase_C_dom_sf"/>
</dbReference>
<keyword evidence="5 10" id="KW-0067">ATP-binding</keyword>
<dbReference type="InterPro" id="IPR036565">
    <property type="entry name" value="Mur-like_cat_sf"/>
</dbReference>
<reference evidence="15 16" key="1">
    <citation type="journal article" date="2005" name="DNA Res.">
        <title>Complete genome sequence of the facultative anaerobic magnetotactic bacterium Magnetospirillum sp. strain AMB-1.</title>
        <authorList>
            <person name="Matsunaga T."/>
            <person name="Okamura Y."/>
            <person name="Fukuda Y."/>
            <person name="Wahyudi A.T."/>
            <person name="Murase Y."/>
            <person name="Takeyama H."/>
        </authorList>
    </citation>
    <scope>NUCLEOTIDE SEQUENCE [LARGE SCALE GENOMIC DNA]</scope>
    <source>
        <strain evidence="16">ATCC 700264 / AMB-1</strain>
    </source>
</reference>
<dbReference type="KEGG" id="mag:amb3844"/>
<comment type="pathway">
    <text evidence="10 11">Cell wall biogenesis; peptidoglycan biosynthesis.</text>
</comment>
<evidence type="ECO:0000256" key="6">
    <source>
        <dbReference type="ARBA" id="ARBA00022960"/>
    </source>
</evidence>
<evidence type="ECO:0000256" key="9">
    <source>
        <dbReference type="ARBA" id="ARBA00023316"/>
    </source>
</evidence>
<dbReference type="SUPFAM" id="SSF53244">
    <property type="entry name" value="MurD-like peptide ligases, peptide-binding domain"/>
    <property type="match status" value="1"/>
</dbReference>
<keyword evidence="2 10" id="KW-0436">Ligase</keyword>
<dbReference type="NCBIfam" id="TIGR01143">
    <property type="entry name" value="murF"/>
    <property type="match status" value="1"/>
</dbReference>
<evidence type="ECO:0000256" key="3">
    <source>
        <dbReference type="ARBA" id="ARBA00022618"/>
    </source>
</evidence>
<evidence type="ECO:0000259" key="12">
    <source>
        <dbReference type="Pfam" id="PF01225"/>
    </source>
</evidence>
<feature type="domain" description="Mur ligase central" evidence="14">
    <location>
        <begin position="110"/>
        <end position="299"/>
    </location>
</feature>
<dbReference type="OrthoDB" id="9800958at2"/>
<dbReference type="GO" id="GO:0047480">
    <property type="term" value="F:UDP-N-acetylmuramoyl-tripeptide-D-alanyl-D-alanine ligase activity"/>
    <property type="evidence" value="ECO:0007669"/>
    <property type="project" value="UniProtKB-UniRule"/>
</dbReference>
<dbReference type="HAMAP" id="MF_02019">
    <property type="entry name" value="MurF"/>
    <property type="match status" value="1"/>
</dbReference>
<dbReference type="SUPFAM" id="SSF63418">
    <property type="entry name" value="MurE/MurF N-terminal domain"/>
    <property type="match status" value="1"/>
</dbReference>
<comment type="function">
    <text evidence="10 11">Involved in cell wall formation. Catalyzes the final step in the synthesis of UDP-N-acetylmuramoyl-pentapeptide, the precursor of murein.</text>
</comment>
<keyword evidence="7 10" id="KW-0573">Peptidoglycan synthesis</keyword>
<comment type="similarity">
    <text evidence="10">Belongs to the MurCDEF family. MurF subfamily.</text>
</comment>
<dbReference type="InterPro" id="IPR005863">
    <property type="entry name" value="UDP-N-AcMur_synth"/>
</dbReference>
<dbReference type="Gene3D" id="3.40.1190.10">
    <property type="entry name" value="Mur-like, catalytic domain"/>
    <property type="match status" value="1"/>
</dbReference>
<evidence type="ECO:0000256" key="8">
    <source>
        <dbReference type="ARBA" id="ARBA00023306"/>
    </source>
</evidence>
<dbReference type="Pfam" id="PF01225">
    <property type="entry name" value="Mur_ligase"/>
    <property type="match status" value="1"/>
</dbReference>
<evidence type="ECO:0000256" key="11">
    <source>
        <dbReference type="RuleBase" id="RU004136"/>
    </source>
</evidence>
<comment type="subcellular location">
    <subcellularLocation>
        <location evidence="10 11">Cytoplasm</location>
    </subcellularLocation>
</comment>
<dbReference type="InterPro" id="IPR000713">
    <property type="entry name" value="Mur_ligase_N"/>
</dbReference>
<feature type="domain" description="Mur ligase N-terminal catalytic" evidence="12">
    <location>
        <begin position="27"/>
        <end position="95"/>
    </location>
</feature>
<dbReference type="PANTHER" id="PTHR43024:SF1">
    <property type="entry name" value="UDP-N-ACETYLMURAMOYL-TRIPEPTIDE--D-ALANYL-D-ALANINE LIGASE"/>
    <property type="match status" value="1"/>
</dbReference>
<dbReference type="InterPro" id="IPR035911">
    <property type="entry name" value="MurE/MurF_N"/>
</dbReference>
<dbReference type="Pfam" id="PF02875">
    <property type="entry name" value="Mur_ligase_C"/>
    <property type="match status" value="1"/>
</dbReference>
<dbReference type="Gene3D" id="3.90.190.20">
    <property type="entry name" value="Mur ligase, C-terminal domain"/>
    <property type="match status" value="1"/>
</dbReference>
<dbReference type="RefSeq" id="WP_011386198.1">
    <property type="nucleotide sequence ID" value="NC_007626.1"/>
</dbReference>
<keyword evidence="16" id="KW-1185">Reference proteome</keyword>
<name>Q2W0H7_PARM1</name>
<evidence type="ECO:0000313" key="16">
    <source>
        <dbReference type="Proteomes" id="UP000007058"/>
    </source>
</evidence>
<evidence type="ECO:0000256" key="10">
    <source>
        <dbReference type="HAMAP-Rule" id="MF_02019"/>
    </source>
</evidence>
<dbReference type="InterPro" id="IPR004101">
    <property type="entry name" value="Mur_ligase_C"/>
</dbReference>
<keyword evidence="4 10" id="KW-0547">Nucleotide-binding</keyword>
<comment type="catalytic activity">
    <reaction evidence="10 11">
        <text>D-alanyl-D-alanine + UDP-N-acetyl-alpha-D-muramoyl-L-alanyl-gamma-D-glutamyl-meso-2,6-diaminopimelate + ATP = UDP-N-acetyl-alpha-D-muramoyl-L-alanyl-gamma-D-glutamyl-meso-2,6-diaminopimeloyl-D-alanyl-D-alanine + ADP + phosphate + H(+)</text>
        <dbReference type="Rhea" id="RHEA:28374"/>
        <dbReference type="ChEBI" id="CHEBI:15378"/>
        <dbReference type="ChEBI" id="CHEBI:30616"/>
        <dbReference type="ChEBI" id="CHEBI:43474"/>
        <dbReference type="ChEBI" id="CHEBI:57822"/>
        <dbReference type="ChEBI" id="CHEBI:61386"/>
        <dbReference type="ChEBI" id="CHEBI:83905"/>
        <dbReference type="ChEBI" id="CHEBI:456216"/>
        <dbReference type="EC" id="6.3.2.10"/>
    </reaction>
</comment>
<keyword evidence="1 10" id="KW-0963">Cytoplasm</keyword>
<dbReference type="UniPathway" id="UPA00219"/>
<dbReference type="GO" id="GO:0071555">
    <property type="term" value="P:cell wall organization"/>
    <property type="evidence" value="ECO:0007669"/>
    <property type="project" value="UniProtKB-KW"/>
</dbReference>
<dbReference type="InterPro" id="IPR051046">
    <property type="entry name" value="MurCDEF_CellWall_CoF430Synth"/>
</dbReference>
<dbReference type="GO" id="GO:0009252">
    <property type="term" value="P:peptidoglycan biosynthetic process"/>
    <property type="evidence" value="ECO:0007669"/>
    <property type="project" value="UniProtKB-UniRule"/>
</dbReference>
<dbReference type="Gene3D" id="3.40.1390.10">
    <property type="entry name" value="MurE/MurF, N-terminal domain"/>
    <property type="match status" value="1"/>
</dbReference>
<dbReference type="GO" id="GO:0005524">
    <property type="term" value="F:ATP binding"/>
    <property type="evidence" value="ECO:0007669"/>
    <property type="project" value="UniProtKB-UniRule"/>
</dbReference>
<protein>
    <recommendedName>
        <fullName evidence="10 11">UDP-N-acetylmuramoyl-tripeptide--D-alanyl-D-alanine ligase</fullName>
        <ecNumber evidence="10 11">6.3.2.10</ecNumber>
    </recommendedName>
    <alternativeName>
        <fullName evidence="10">D-alanyl-D-alanine-adding enzyme</fullName>
    </alternativeName>
</protein>
<dbReference type="EC" id="6.3.2.10" evidence="10 11"/>
<evidence type="ECO:0000259" key="13">
    <source>
        <dbReference type="Pfam" id="PF02875"/>
    </source>
</evidence>
<dbReference type="STRING" id="342108.amb3844"/>
<evidence type="ECO:0000256" key="7">
    <source>
        <dbReference type="ARBA" id="ARBA00022984"/>
    </source>
</evidence>
<dbReference type="InterPro" id="IPR013221">
    <property type="entry name" value="Mur_ligase_cen"/>
</dbReference>
<proteinExistence type="inferred from homology"/>
<dbReference type="PANTHER" id="PTHR43024">
    <property type="entry name" value="UDP-N-ACETYLMURAMOYL-TRIPEPTIDE--D-ALANYL-D-ALANINE LIGASE"/>
    <property type="match status" value="1"/>
</dbReference>
<dbReference type="GO" id="GO:0005737">
    <property type="term" value="C:cytoplasm"/>
    <property type="evidence" value="ECO:0007669"/>
    <property type="project" value="UniProtKB-SubCell"/>
</dbReference>
<comment type="caution">
    <text evidence="10">Lacks conserved residue(s) required for the propagation of feature annotation.</text>
</comment>
<dbReference type="NCBIfam" id="NF010693">
    <property type="entry name" value="PRK14093.1"/>
    <property type="match status" value="1"/>
</dbReference>
<dbReference type="GO" id="GO:0051301">
    <property type="term" value="P:cell division"/>
    <property type="evidence" value="ECO:0007669"/>
    <property type="project" value="UniProtKB-KW"/>
</dbReference>
<dbReference type="SUPFAM" id="SSF53623">
    <property type="entry name" value="MurD-like peptide ligases, catalytic domain"/>
    <property type="match status" value="1"/>
</dbReference>
<dbReference type="GO" id="GO:0008766">
    <property type="term" value="F:UDP-N-acetylmuramoylalanyl-D-glutamyl-2,6-diaminopimelate-D-alanyl-D-alanine ligase activity"/>
    <property type="evidence" value="ECO:0007669"/>
    <property type="project" value="RHEA"/>
</dbReference>
<evidence type="ECO:0000259" key="14">
    <source>
        <dbReference type="Pfam" id="PF08245"/>
    </source>
</evidence>
<evidence type="ECO:0000256" key="2">
    <source>
        <dbReference type="ARBA" id="ARBA00022598"/>
    </source>
</evidence>